<dbReference type="Pfam" id="PF01156">
    <property type="entry name" value="IU_nuc_hydro"/>
    <property type="match status" value="1"/>
</dbReference>
<feature type="region of interest" description="Disordered" evidence="3">
    <location>
        <begin position="263"/>
        <end position="295"/>
    </location>
</feature>
<feature type="region of interest" description="Disordered" evidence="3">
    <location>
        <begin position="516"/>
        <end position="597"/>
    </location>
</feature>
<feature type="compositionally biased region" description="Gly residues" evidence="3">
    <location>
        <begin position="189"/>
        <end position="199"/>
    </location>
</feature>
<accession>A0A0F9VA46</accession>
<dbReference type="GO" id="GO:0006152">
    <property type="term" value="P:purine nucleoside catabolic process"/>
    <property type="evidence" value="ECO:0007669"/>
    <property type="project" value="TreeGrafter"/>
</dbReference>
<dbReference type="SUPFAM" id="SSF53590">
    <property type="entry name" value="Nucleoside hydrolase"/>
    <property type="match status" value="1"/>
</dbReference>
<feature type="region of interest" description="Disordered" evidence="3">
    <location>
        <begin position="460"/>
        <end position="480"/>
    </location>
</feature>
<name>A0A0F9VA46_9ZZZZ</name>
<feature type="compositionally biased region" description="Pro residues" evidence="3">
    <location>
        <begin position="560"/>
        <end position="579"/>
    </location>
</feature>
<feature type="region of interest" description="Disordered" evidence="3">
    <location>
        <begin position="60"/>
        <end position="208"/>
    </location>
</feature>
<feature type="non-terminal residue" evidence="5">
    <location>
        <position position="873"/>
    </location>
</feature>
<evidence type="ECO:0000256" key="2">
    <source>
        <dbReference type="ARBA" id="ARBA00023295"/>
    </source>
</evidence>
<keyword evidence="1" id="KW-0378">Hydrolase</keyword>
<protein>
    <recommendedName>
        <fullName evidence="4">Inosine/uridine-preferring nucleoside hydrolase domain-containing protein</fullName>
    </recommendedName>
</protein>
<feature type="compositionally biased region" description="Acidic residues" evidence="3">
    <location>
        <begin position="516"/>
        <end position="554"/>
    </location>
</feature>
<feature type="compositionally biased region" description="Basic and acidic residues" evidence="3">
    <location>
        <begin position="98"/>
        <end position="125"/>
    </location>
</feature>
<dbReference type="GO" id="GO:0005829">
    <property type="term" value="C:cytosol"/>
    <property type="evidence" value="ECO:0007669"/>
    <property type="project" value="TreeGrafter"/>
</dbReference>
<dbReference type="InterPro" id="IPR001910">
    <property type="entry name" value="Inosine/uridine_hydrolase_dom"/>
</dbReference>
<dbReference type="CDD" id="cd02651">
    <property type="entry name" value="nuc_hydro_IU_UC_XIUA"/>
    <property type="match status" value="1"/>
</dbReference>
<dbReference type="EMBL" id="LAZR01000062">
    <property type="protein sequence ID" value="KKN96647.1"/>
    <property type="molecule type" value="Genomic_DNA"/>
</dbReference>
<dbReference type="PANTHER" id="PTHR12304:SF4">
    <property type="entry name" value="URIDINE NUCLEOSIDASE"/>
    <property type="match status" value="1"/>
</dbReference>
<dbReference type="InterPro" id="IPR023186">
    <property type="entry name" value="IUNH"/>
</dbReference>
<evidence type="ECO:0000259" key="4">
    <source>
        <dbReference type="Pfam" id="PF01156"/>
    </source>
</evidence>
<evidence type="ECO:0000313" key="5">
    <source>
        <dbReference type="EMBL" id="KKN96647.1"/>
    </source>
</evidence>
<comment type="caution">
    <text evidence="5">The sequence shown here is derived from an EMBL/GenBank/DDBJ whole genome shotgun (WGS) entry which is preliminary data.</text>
</comment>
<reference evidence="5" key="1">
    <citation type="journal article" date="2015" name="Nature">
        <title>Complex archaea that bridge the gap between prokaryotes and eukaryotes.</title>
        <authorList>
            <person name="Spang A."/>
            <person name="Saw J.H."/>
            <person name="Jorgensen S.L."/>
            <person name="Zaremba-Niedzwiedzka K."/>
            <person name="Martijn J."/>
            <person name="Lind A.E."/>
            <person name="van Eijk R."/>
            <person name="Schleper C."/>
            <person name="Guy L."/>
            <person name="Ettema T.J."/>
        </authorList>
    </citation>
    <scope>NUCLEOTIDE SEQUENCE</scope>
</reference>
<feature type="domain" description="Inosine/uridine-preferring nucleoside hydrolase" evidence="4">
    <location>
        <begin position="646"/>
        <end position="873"/>
    </location>
</feature>
<dbReference type="Gene3D" id="3.90.245.10">
    <property type="entry name" value="Ribonucleoside hydrolase-like"/>
    <property type="match status" value="1"/>
</dbReference>
<feature type="compositionally biased region" description="Polar residues" evidence="3">
    <location>
        <begin position="172"/>
        <end position="188"/>
    </location>
</feature>
<dbReference type="InterPro" id="IPR036452">
    <property type="entry name" value="Ribo_hydro-like"/>
</dbReference>
<gene>
    <name evidence="5" type="ORF">LCGC14_0162910</name>
</gene>
<sequence>MQVQYDTLPEVLQNLGYTVQEMEGELVANRGGMRLLFVRNSEGEAIGIVPSEVREALTEQGYGNFKPSSAAPTGTEGTGSEKFKVKTGEQAQAGDLTGSDKVDTKGKELPPEYRSHGKNNEDPKHPSTKSGAEGPSVGAHGGGKSPGANTSDDSGRHSDGIEVADIYPPNVPGSNYTGTKVGSVSGSNLGPGKGGGKAPQGGTAPAGLEKTQGAQAGVAKIPGPGPGVMAVKRSSMESAFGEAYVPGGDPRAAAGGGIRRAGVYKGGKTTPGRTAKGKVEAGPLKPERKPGESNADYQKRMLAYKKSVSQESMTEAEPQGRFAILLTRESVGTDWAVSKSLENTPENLQALQNEADQTVAAGAEDIGAAIFVTDSELGEIPDSARDMNDIVGQTGGQVVSQHGMAQEGVGAVIAKAGRTAADVAKGAGRAAGSIGGVAARGAGALGKAVGTGVGVAGKSVEKSAAGKHADEIEDDDESHHESLQICPHCFVPMDLQQLAEGISTEQAIAILEQFPGDEDEEEEDDDLEPELAGEAPPEGDEEPMPPEGGEEMAGEEPTAGEPPPLPPDAPPPPPPPSAEAPPLDAPAGGAGMDAGADTAGGVPCPNCGEDVRQKLEVAGILQNLAHEIYARAAGAAAGATAILVIVAILLAIASPAEIDLLGLTAVAGNVPLDLTQKNARMICELAGHPEIPVFAGCDRPLDRALVTAEHVHGRTGLDGPTLPDPVMPLQDTHAVSFLIDTLRQQPAGSVTLCALGPLTNIAKALTDAPDIAERIAGIVLMGGAYFEVGNFTPTAEFNIYVDPQAADIVLRSGVEITILPLDVTHKALVTPARNAAFRALGSPVGVAVAEMTDFFERFDKEKYGSEGAPLHDP</sequence>
<keyword evidence="2" id="KW-0326">Glycosidase</keyword>
<organism evidence="5">
    <name type="scientific">marine sediment metagenome</name>
    <dbReference type="NCBI Taxonomy" id="412755"/>
    <lineage>
        <taxon>unclassified sequences</taxon>
        <taxon>metagenomes</taxon>
        <taxon>ecological metagenomes</taxon>
    </lineage>
</organism>
<evidence type="ECO:0000256" key="3">
    <source>
        <dbReference type="SAM" id="MobiDB-lite"/>
    </source>
</evidence>
<proteinExistence type="predicted"/>
<evidence type="ECO:0000256" key="1">
    <source>
        <dbReference type="ARBA" id="ARBA00022801"/>
    </source>
</evidence>
<dbReference type="AlphaFoldDB" id="A0A0F9VA46"/>
<feature type="compositionally biased region" description="Low complexity" evidence="3">
    <location>
        <begin position="580"/>
        <end position="597"/>
    </location>
</feature>
<dbReference type="GO" id="GO:0008477">
    <property type="term" value="F:purine nucleosidase activity"/>
    <property type="evidence" value="ECO:0007669"/>
    <property type="project" value="TreeGrafter"/>
</dbReference>
<dbReference type="PANTHER" id="PTHR12304">
    <property type="entry name" value="INOSINE-URIDINE PREFERRING NUCLEOSIDE HYDROLASE"/>
    <property type="match status" value="1"/>
</dbReference>